<protein>
    <submittedName>
        <fullName evidence="1">Unannotated protein</fullName>
    </submittedName>
</protein>
<name>A0A6J6KLW7_9ZZZZ</name>
<proteinExistence type="predicted"/>
<dbReference type="PROSITE" id="PS51257">
    <property type="entry name" value="PROKAR_LIPOPROTEIN"/>
    <property type="match status" value="1"/>
</dbReference>
<gene>
    <name evidence="1" type="ORF">UFOPK2214_00482</name>
</gene>
<reference evidence="1" key="1">
    <citation type="submission" date="2020-05" db="EMBL/GenBank/DDBJ databases">
        <authorList>
            <person name="Chiriac C."/>
            <person name="Salcher M."/>
            <person name="Ghai R."/>
            <person name="Kavagutti S V."/>
        </authorList>
    </citation>
    <scope>NUCLEOTIDE SEQUENCE</scope>
</reference>
<sequence>MHDVSMKKKLLVTLAACVSLAACSSTASESLVSSTLPTSSTTTITDVSEETIPITTSTVAPIPRSALPKLVDCPLQKISSDTSEVFKEVIRCVDGWAVGIPQRFVEKFTGDTDVEAEWILTNKPGKWTVMGVCHIYHPMTATLTICNNPYNDDAVDDTLIPPMPVQCVLWFGASLSDKIPETGCPEDSYS</sequence>
<dbReference type="EMBL" id="CAEZWJ010000010">
    <property type="protein sequence ID" value="CAB4649493.1"/>
    <property type="molecule type" value="Genomic_DNA"/>
</dbReference>
<dbReference type="AlphaFoldDB" id="A0A6J6KLW7"/>
<accession>A0A6J6KLW7</accession>
<organism evidence="1">
    <name type="scientific">freshwater metagenome</name>
    <dbReference type="NCBI Taxonomy" id="449393"/>
    <lineage>
        <taxon>unclassified sequences</taxon>
        <taxon>metagenomes</taxon>
        <taxon>ecological metagenomes</taxon>
    </lineage>
</organism>
<evidence type="ECO:0000313" key="1">
    <source>
        <dbReference type="EMBL" id="CAB4649493.1"/>
    </source>
</evidence>